<keyword evidence="11 13" id="KW-0472">Membrane</keyword>
<dbReference type="AlphaFoldDB" id="A0A4Q4ZCS7"/>
<gene>
    <name evidence="16" type="ORF">EKO23_12205</name>
</gene>
<dbReference type="InterPro" id="IPR050428">
    <property type="entry name" value="TCS_sensor_his_kinase"/>
</dbReference>
<dbReference type="GO" id="GO:0005886">
    <property type="term" value="C:plasma membrane"/>
    <property type="evidence" value="ECO:0007669"/>
    <property type="project" value="UniProtKB-SubCell"/>
</dbReference>
<dbReference type="GO" id="GO:0000155">
    <property type="term" value="F:phosphorelay sensor kinase activity"/>
    <property type="evidence" value="ECO:0007669"/>
    <property type="project" value="InterPro"/>
</dbReference>
<proteinExistence type="predicted"/>
<evidence type="ECO:0000256" key="11">
    <source>
        <dbReference type="ARBA" id="ARBA00023136"/>
    </source>
</evidence>
<evidence type="ECO:0000256" key="8">
    <source>
        <dbReference type="ARBA" id="ARBA00022777"/>
    </source>
</evidence>
<keyword evidence="7 13" id="KW-0812">Transmembrane</keyword>
<dbReference type="EC" id="2.7.13.3" evidence="4"/>
<feature type="transmembrane region" description="Helical" evidence="13">
    <location>
        <begin position="168"/>
        <end position="191"/>
    </location>
</feature>
<evidence type="ECO:0000313" key="17">
    <source>
        <dbReference type="Proteomes" id="UP000295198"/>
    </source>
</evidence>
<evidence type="ECO:0000256" key="3">
    <source>
        <dbReference type="ARBA" id="ARBA00004236"/>
    </source>
</evidence>
<evidence type="ECO:0000313" key="16">
    <source>
        <dbReference type="EMBL" id="RYP85518.1"/>
    </source>
</evidence>
<dbReference type="RefSeq" id="WP_134717634.1">
    <property type="nucleotide sequence ID" value="NZ_SDKM01000016.1"/>
</dbReference>
<comment type="caution">
    <text evidence="16">The sequence shown here is derived from an EMBL/GenBank/DDBJ whole genome shotgun (WGS) entry which is preliminary data.</text>
</comment>
<keyword evidence="17" id="KW-1185">Reference proteome</keyword>
<protein>
    <recommendedName>
        <fullName evidence="4">histidine kinase</fullName>
        <ecNumber evidence="4">2.7.13.3</ecNumber>
    </recommendedName>
</protein>
<dbReference type="InterPro" id="IPR036097">
    <property type="entry name" value="HisK_dim/P_sf"/>
</dbReference>
<dbReference type="Gene3D" id="3.30.565.10">
    <property type="entry name" value="Histidine kinase-like ATPase, C-terminal domain"/>
    <property type="match status" value="1"/>
</dbReference>
<dbReference type="InterPro" id="IPR036890">
    <property type="entry name" value="HATPase_C_sf"/>
</dbReference>
<evidence type="ECO:0000256" key="5">
    <source>
        <dbReference type="ARBA" id="ARBA00022553"/>
    </source>
</evidence>
<dbReference type="Gene3D" id="6.10.340.10">
    <property type="match status" value="1"/>
</dbReference>
<feature type="region of interest" description="Disordered" evidence="12">
    <location>
        <begin position="54"/>
        <end position="80"/>
    </location>
</feature>
<comment type="cofactor">
    <cofactor evidence="2">
        <name>a divalent metal cation</name>
        <dbReference type="ChEBI" id="CHEBI:60240"/>
    </cofactor>
</comment>
<evidence type="ECO:0000256" key="4">
    <source>
        <dbReference type="ARBA" id="ARBA00012438"/>
    </source>
</evidence>
<dbReference type="PANTHER" id="PTHR45436:SF5">
    <property type="entry name" value="SENSOR HISTIDINE KINASE TRCS"/>
    <property type="match status" value="1"/>
</dbReference>
<keyword evidence="8 16" id="KW-0418">Kinase</keyword>
<dbReference type="InterPro" id="IPR004358">
    <property type="entry name" value="Sig_transdc_His_kin-like_C"/>
</dbReference>
<dbReference type="CDD" id="cd00075">
    <property type="entry name" value="HATPase"/>
    <property type="match status" value="1"/>
</dbReference>
<dbReference type="SUPFAM" id="SSF47384">
    <property type="entry name" value="Homodimeric domain of signal transducing histidine kinase"/>
    <property type="match status" value="1"/>
</dbReference>
<sequence>MKLPASLTSRLVLTTVLLVAVISLLVGVTTTLAMRAYLTNQLDTEVTAALHRDSHFGDDRDHDRPAPPLAPDGDRDDIRPIARQGVGTLTAVYMPDGRTVGQVLTTEDEKRLSSEALAALQAVPADGSVHTVDLPGVGSYRVTGVQTPGGTVVTGLPTREVDNLISSLIWWELLLALAGVLTAAAVGSILVRRQLAPLREVAATAHEVSGLPLSGGEVDVSPRVPERLTDEATEVGQVGAALNTLLTHVETSLEARHESEQQVRQFVADASHELRTPLATILGYAELSRRTPEDAAALLGALEKVESEAGRMSSLVDDLLLLARLDAGRPLERRPVDLTRLLLEAVSDARVLDPGHHWRLDLPDEAVEVTGDEARLHQVVTNLLGNARRHTPPGTTVTVGVRPGDRHPGQPVRITIHDDGPGFPPELAGHAFERFTRGDSARTRDAHPGGAGLGLSLVQAIVTAHGGAVRLDSRPGSTTFVIDLPLTGD</sequence>
<comment type="subcellular location">
    <subcellularLocation>
        <location evidence="3">Cell membrane</location>
    </subcellularLocation>
</comment>
<feature type="domain" description="HAMP" evidence="15">
    <location>
        <begin position="192"/>
        <end position="254"/>
    </location>
</feature>
<dbReference type="Proteomes" id="UP000295198">
    <property type="component" value="Unassembled WGS sequence"/>
</dbReference>
<dbReference type="GO" id="GO:0005509">
    <property type="term" value="F:calcium ion binding"/>
    <property type="evidence" value="ECO:0007669"/>
    <property type="project" value="UniProtKB-ARBA"/>
</dbReference>
<dbReference type="PROSITE" id="PS50885">
    <property type="entry name" value="HAMP"/>
    <property type="match status" value="1"/>
</dbReference>
<dbReference type="Pfam" id="PF00512">
    <property type="entry name" value="HisKA"/>
    <property type="match status" value="1"/>
</dbReference>
<keyword evidence="5" id="KW-0597">Phosphoprotein</keyword>
<dbReference type="PANTHER" id="PTHR45436">
    <property type="entry name" value="SENSOR HISTIDINE KINASE YKOH"/>
    <property type="match status" value="1"/>
</dbReference>
<evidence type="ECO:0000259" key="14">
    <source>
        <dbReference type="PROSITE" id="PS50109"/>
    </source>
</evidence>
<evidence type="ECO:0000256" key="7">
    <source>
        <dbReference type="ARBA" id="ARBA00022692"/>
    </source>
</evidence>
<name>A0A4Q4ZCS7_9ACTN</name>
<feature type="domain" description="Histidine kinase" evidence="14">
    <location>
        <begin position="269"/>
        <end position="488"/>
    </location>
</feature>
<comment type="catalytic activity">
    <reaction evidence="1">
        <text>ATP + protein L-histidine = ADP + protein N-phospho-L-histidine.</text>
        <dbReference type="EC" id="2.7.13.3"/>
    </reaction>
</comment>
<evidence type="ECO:0000256" key="10">
    <source>
        <dbReference type="ARBA" id="ARBA00023012"/>
    </source>
</evidence>
<dbReference type="EMBL" id="SDKM01000016">
    <property type="protein sequence ID" value="RYP85518.1"/>
    <property type="molecule type" value="Genomic_DNA"/>
</dbReference>
<dbReference type="InterPro" id="IPR003594">
    <property type="entry name" value="HATPase_dom"/>
</dbReference>
<dbReference type="SMART" id="SM00387">
    <property type="entry name" value="HATPase_c"/>
    <property type="match status" value="1"/>
</dbReference>
<evidence type="ECO:0000259" key="15">
    <source>
        <dbReference type="PROSITE" id="PS50885"/>
    </source>
</evidence>
<keyword evidence="10" id="KW-0902">Two-component regulatory system</keyword>
<dbReference type="InterPro" id="IPR005467">
    <property type="entry name" value="His_kinase_dom"/>
</dbReference>
<evidence type="ECO:0000256" key="9">
    <source>
        <dbReference type="ARBA" id="ARBA00022989"/>
    </source>
</evidence>
<evidence type="ECO:0000256" key="1">
    <source>
        <dbReference type="ARBA" id="ARBA00000085"/>
    </source>
</evidence>
<dbReference type="InterPro" id="IPR003660">
    <property type="entry name" value="HAMP_dom"/>
</dbReference>
<dbReference type="Gene3D" id="1.10.287.130">
    <property type="match status" value="1"/>
</dbReference>
<dbReference type="PROSITE" id="PS50109">
    <property type="entry name" value="HIS_KIN"/>
    <property type="match status" value="1"/>
</dbReference>
<evidence type="ECO:0000256" key="12">
    <source>
        <dbReference type="SAM" id="MobiDB-lite"/>
    </source>
</evidence>
<dbReference type="OrthoDB" id="9786919at2"/>
<keyword evidence="6" id="KW-0808">Transferase</keyword>
<dbReference type="PRINTS" id="PR00344">
    <property type="entry name" value="BCTRLSENSOR"/>
</dbReference>
<accession>A0A4Q4ZCS7</accession>
<organism evidence="16 17">
    <name type="scientific">Nocardioides guangzhouensis</name>
    <dbReference type="NCBI Taxonomy" id="2497878"/>
    <lineage>
        <taxon>Bacteria</taxon>
        <taxon>Bacillati</taxon>
        <taxon>Actinomycetota</taxon>
        <taxon>Actinomycetes</taxon>
        <taxon>Propionibacteriales</taxon>
        <taxon>Nocardioidaceae</taxon>
        <taxon>Nocardioides</taxon>
    </lineage>
</organism>
<reference evidence="16 17" key="1">
    <citation type="submission" date="2019-01" db="EMBL/GenBank/DDBJ databases">
        <title>Nocardioides guangzhouensis sp. nov., an actinobacterium isolated from soil.</title>
        <authorList>
            <person name="Fu Y."/>
            <person name="Cai Y."/>
            <person name="Lin Z."/>
            <person name="Chen P."/>
        </authorList>
    </citation>
    <scope>NUCLEOTIDE SEQUENCE [LARGE SCALE GENOMIC DNA]</scope>
    <source>
        <strain evidence="16 17">130</strain>
    </source>
</reference>
<dbReference type="FunFam" id="1.10.287.130:FF:000001">
    <property type="entry name" value="Two-component sensor histidine kinase"/>
    <property type="match status" value="1"/>
</dbReference>
<feature type="compositionally biased region" description="Basic and acidic residues" evidence="12">
    <location>
        <begin position="54"/>
        <end position="65"/>
    </location>
</feature>
<evidence type="ECO:0000256" key="2">
    <source>
        <dbReference type="ARBA" id="ARBA00001968"/>
    </source>
</evidence>
<dbReference type="SUPFAM" id="SSF55874">
    <property type="entry name" value="ATPase domain of HSP90 chaperone/DNA topoisomerase II/histidine kinase"/>
    <property type="match status" value="1"/>
</dbReference>
<dbReference type="InterPro" id="IPR003661">
    <property type="entry name" value="HisK_dim/P_dom"/>
</dbReference>
<evidence type="ECO:0000256" key="6">
    <source>
        <dbReference type="ARBA" id="ARBA00022679"/>
    </source>
</evidence>
<dbReference type="SMART" id="SM00304">
    <property type="entry name" value="HAMP"/>
    <property type="match status" value="1"/>
</dbReference>
<dbReference type="FunFam" id="3.30.565.10:FF:000006">
    <property type="entry name" value="Sensor histidine kinase WalK"/>
    <property type="match status" value="1"/>
</dbReference>
<evidence type="ECO:0000256" key="13">
    <source>
        <dbReference type="SAM" id="Phobius"/>
    </source>
</evidence>
<dbReference type="CDD" id="cd00082">
    <property type="entry name" value="HisKA"/>
    <property type="match status" value="1"/>
</dbReference>
<keyword evidence="9 13" id="KW-1133">Transmembrane helix</keyword>
<dbReference type="SMART" id="SM00388">
    <property type="entry name" value="HisKA"/>
    <property type="match status" value="1"/>
</dbReference>
<dbReference type="Pfam" id="PF02518">
    <property type="entry name" value="HATPase_c"/>
    <property type="match status" value="1"/>
</dbReference>